<sequence length="98" mass="10761">MTFSDVEPAMPHPTVRHAVRDHLGERGSSDDRLTITSPDPPSALEGHITNEAAAAAPQYCRQVATMALFFNRHGYRSVLATKCLLEITVLTTVFLLVK</sequence>
<evidence type="ECO:0000313" key="3">
    <source>
        <dbReference type="Proteomes" id="UP001054945"/>
    </source>
</evidence>
<feature type="region of interest" description="Disordered" evidence="1">
    <location>
        <begin position="23"/>
        <end position="45"/>
    </location>
</feature>
<gene>
    <name evidence="2" type="ORF">CEXT_487871</name>
</gene>
<evidence type="ECO:0000256" key="1">
    <source>
        <dbReference type="SAM" id="MobiDB-lite"/>
    </source>
</evidence>
<name>A0AAV4UII3_CAEEX</name>
<organism evidence="2 3">
    <name type="scientific">Caerostris extrusa</name>
    <name type="common">Bark spider</name>
    <name type="synonym">Caerostris bankana</name>
    <dbReference type="NCBI Taxonomy" id="172846"/>
    <lineage>
        <taxon>Eukaryota</taxon>
        <taxon>Metazoa</taxon>
        <taxon>Ecdysozoa</taxon>
        <taxon>Arthropoda</taxon>
        <taxon>Chelicerata</taxon>
        <taxon>Arachnida</taxon>
        <taxon>Araneae</taxon>
        <taxon>Araneomorphae</taxon>
        <taxon>Entelegynae</taxon>
        <taxon>Araneoidea</taxon>
        <taxon>Araneidae</taxon>
        <taxon>Caerostris</taxon>
    </lineage>
</organism>
<comment type="caution">
    <text evidence="2">The sequence shown here is derived from an EMBL/GenBank/DDBJ whole genome shotgun (WGS) entry which is preliminary data.</text>
</comment>
<dbReference type="EMBL" id="BPLR01012938">
    <property type="protein sequence ID" value="GIY57656.1"/>
    <property type="molecule type" value="Genomic_DNA"/>
</dbReference>
<dbReference type="Proteomes" id="UP001054945">
    <property type="component" value="Unassembled WGS sequence"/>
</dbReference>
<protein>
    <submittedName>
        <fullName evidence="2">Uncharacterized protein</fullName>
    </submittedName>
</protein>
<proteinExistence type="predicted"/>
<feature type="compositionally biased region" description="Basic and acidic residues" evidence="1">
    <location>
        <begin position="23"/>
        <end position="33"/>
    </location>
</feature>
<accession>A0AAV4UII3</accession>
<evidence type="ECO:0000313" key="2">
    <source>
        <dbReference type="EMBL" id="GIY57656.1"/>
    </source>
</evidence>
<dbReference type="AlphaFoldDB" id="A0AAV4UII3"/>
<reference evidence="2 3" key="1">
    <citation type="submission" date="2021-06" db="EMBL/GenBank/DDBJ databases">
        <title>Caerostris extrusa draft genome.</title>
        <authorList>
            <person name="Kono N."/>
            <person name="Arakawa K."/>
        </authorList>
    </citation>
    <scope>NUCLEOTIDE SEQUENCE [LARGE SCALE GENOMIC DNA]</scope>
</reference>
<keyword evidence="3" id="KW-1185">Reference proteome</keyword>